<feature type="region of interest" description="Disordered" evidence="1">
    <location>
        <begin position="99"/>
        <end position="121"/>
    </location>
</feature>
<name>A0A2H1V8X5_SPOFR</name>
<gene>
    <name evidence="2" type="ORF">SFRICE_006412</name>
</gene>
<evidence type="ECO:0000256" key="1">
    <source>
        <dbReference type="SAM" id="MobiDB-lite"/>
    </source>
</evidence>
<dbReference type="AlphaFoldDB" id="A0A2H1V8X5"/>
<feature type="compositionally biased region" description="Polar residues" evidence="1">
    <location>
        <begin position="111"/>
        <end position="121"/>
    </location>
</feature>
<organism evidence="2">
    <name type="scientific">Spodoptera frugiperda</name>
    <name type="common">Fall armyworm</name>
    <dbReference type="NCBI Taxonomy" id="7108"/>
    <lineage>
        <taxon>Eukaryota</taxon>
        <taxon>Metazoa</taxon>
        <taxon>Ecdysozoa</taxon>
        <taxon>Arthropoda</taxon>
        <taxon>Hexapoda</taxon>
        <taxon>Insecta</taxon>
        <taxon>Pterygota</taxon>
        <taxon>Neoptera</taxon>
        <taxon>Endopterygota</taxon>
        <taxon>Lepidoptera</taxon>
        <taxon>Glossata</taxon>
        <taxon>Ditrysia</taxon>
        <taxon>Noctuoidea</taxon>
        <taxon>Noctuidae</taxon>
        <taxon>Amphipyrinae</taxon>
        <taxon>Spodoptera</taxon>
    </lineage>
</organism>
<accession>A0A2H1V8X5</accession>
<evidence type="ECO:0000313" key="2">
    <source>
        <dbReference type="EMBL" id="SOQ37303.1"/>
    </source>
</evidence>
<dbReference type="EMBL" id="ODYU01001291">
    <property type="protein sequence ID" value="SOQ37303.1"/>
    <property type="molecule type" value="Genomic_DNA"/>
</dbReference>
<proteinExistence type="predicted"/>
<sequence length="121" mass="13192">MTFLALGEARGSVRLLLTKNHPVPSPAFRAGAPVNPLEGGDGIPVPLAPHHGLNQCRAREVAVADHIPEDLAVLSPRRAHRHRKFYRVLRAVLTVMTPGRFLPPNKEQEPTETPMSVTGKS</sequence>
<protein>
    <submittedName>
        <fullName evidence="2">SFRICE_006412</fullName>
    </submittedName>
</protein>
<reference evidence="2" key="1">
    <citation type="submission" date="2016-07" db="EMBL/GenBank/DDBJ databases">
        <authorList>
            <person name="Bretaudeau A."/>
        </authorList>
    </citation>
    <scope>NUCLEOTIDE SEQUENCE</scope>
    <source>
        <strain evidence="2">Rice</strain>
        <tissue evidence="2">Whole body</tissue>
    </source>
</reference>